<comment type="similarity">
    <text evidence="1">Belongs to the universal stress protein A family.</text>
</comment>
<dbReference type="PANTHER" id="PTHR46268:SF6">
    <property type="entry name" value="UNIVERSAL STRESS PROTEIN UP12"/>
    <property type="match status" value="1"/>
</dbReference>
<dbReference type="STRING" id="1619308.B5808_08755"/>
<dbReference type="SUPFAM" id="SSF52402">
    <property type="entry name" value="Adenine nucleotide alpha hydrolases-like"/>
    <property type="match status" value="1"/>
</dbReference>
<protein>
    <submittedName>
        <fullName evidence="2">Uncharacterized protein</fullName>
    </submittedName>
</protein>
<accession>A0A1X9LJE9</accession>
<dbReference type="CDD" id="cd00293">
    <property type="entry name" value="USP-like"/>
    <property type="match status" value="1"/>
</dbReference>
<sequence length="272" mass="28515">MGGTMLVGVDGTLAGRTALGWALGWARTHGQSVELVHVVDDDRGRLGASVLRDRRERAAGLLARETEHARTGPTEVEVACRLLHGHPVTRLAEAARSASALVVGTHKTGFAQGRVFGSLGLRLAPLVTRPLIVIPTEGRRQRRRVVVGLGDAGETAAVEFAAHAASHSGHELVVLRAGSGPDDVEESRRLEGAVAIARRTMPGLTVRARRTSAPAGESLAVASESAELTVVGRRRDDAPLPLGATGMDLLMNPGGPVAVIPFDAPRERAARP</sequence>
<keyword evidence="3" id="KW-1185">Reference proteome</keyword>
<dbReference type="Gene3D" id="3.40.50.620">
    <property type="entry name" value="HUPs"/>
    <property type="match status" value="2"/>
</dbReference>
<proteinExistence type="inferred from homology"/>
<dbReference type="KEGG" id="cphy:B5808_08755"/>
<name>A0A1X9LJE9_9MICO</name>
<dbReference type="Pfam" id="PF00582">
    <property type="entry name" value="Usp"/>
    <property type="match status" value="1"/>
</dbReference>
<dbReference type="RefSeq" id="WP_085019431.1">
    <property type="nucleotide sequence ID" value="NZ_BMHD01000001.1"/>
</dbReference>
<dbReference type="InterPro" id="IPR006016">
    <property type="entry name" value="UspA"/>
</dbReference>
<dbReference type="Proteomes" id="UP000192775">
    <property type="component" value="Chromosome"/>
</dbReference>
<evidence type="ECO:0000256" key="1">
    <source>
        <dbReference type="ARBA" id="ARBA00008791"/>
    </source>
</evidence>
<organism evidence="2 3">
    <name type="scientific">Cnuibacter physcomitrellae</name>
    <dbReference type="NCBI Taxonomy" id="1619308"/>
    <lineage>
        <taxon>Bacteria</taxon>
        <taxon>Bacillati</taxon>
        <taxon>Actinomycetota</taxon>
        <taxon>Actinomycetes</taxon>
        <taxon>Micrococcales</taxon>
        <taxon>Microbacteriaceae</taxon>
        <taxon>Cnuibacter</taxon>
    </lineage>
</organism>
<evidence type="ECO:0000313" key="2">
    <source>
        <dbReference type="EMBL" id="ARJ05293.1"/>
    </source>
</evidence>
<dbReference type="EMBL" id="CP020715">
    <property type="protein sequence ID" value="ARJ05293.1"/>
    <property type="molecule type" value="Genomic_DNA"/>
</dbReference>
<gene>
    <name evidence="2" type="ORF">B5808_08755</name>
</gene>
<dbReference type="PANTHER" id="PTHR46268">
    <property type="entry name" value="STRESS RESPONSE PROTEIN NHAX"/>
    <property type="match status" value="1"/>
</dbReference>
<dbReference type="InterPro" id="IPR014729">
    <property type="entry name" value="Rossmann-like_a/b/a_fold"/>
</dbReference>
<evidence type="ECO:0000313" key="3">
    <source>
        <dbReference type="Proteomes" id="UP000192775"/>
    </source>
</evidence>
<reference evidence="2 3" key="1">
    <citation type="submission" date="2017-04" db="EMBL/GenBank/DDBJ databases">
        <authorList>
            <person name="Afonso C.L."/>
            <person name="Miller P.J."/>
            <person name="Scott M.A."/>
            <person name="Spackman E."/>
            <person name="Goraichik I."/>
            <person name="Dimitrov K.M."/>
            <person name="Suarez D.L."/>
            <person name="Swayne D.E."/>
        </authorList>
    </citation>
    <scope>NUCLEOTIDE SEQUENCE [LARGE SCALE GENOMIC DNA]</scope>
    <source>
        <strain evidence="3">XA(T)</strain>
    </source>
</reference>
<dbReference type="AlphaFoldDB" id="A0A1X9LJE9"/>